<evidence type="ECO:0000313" key="2">
    <source>
        <dbReference type="EMBL" id="VDD98143.1"/>
    </source>
</evidence>
<evidence type="ECO:0000313" key="3">
    <source>
        <dbReference type="Proteomes" id="UP000274131"/>
    </source>
</evidence>
<evidence type="ECO:0000256" key="1">
    <source>
        <dbReference type="SAM" id="Phobius"/>
    </source>
</evidence>
<keyword evidence="1" id="KW-0472">Membrane</keyword>
<dbReference type="Proteomes" id="UP000274131">
    <property type="component" value="Unassembled WGS sequence"/>
</dbReference>
<reference evidence="4" key="1">
    <citation type="submission" date="2017-02" db="UniProtKB">
        <authorList>
            <consortium name="WormBaseParasite"/>
        </authorList>
    </citation>
    <scope>IDENTIFICATION</scope>
</reference>
<keyword evidence="1" id="KW-0812">Transmembrane</keyword>
<keyword evidence="3" id="KW-1185">Reference proteome</keyword>
<proteinExistence type="predicted"/>
<reference evidence="2 3" key="2">
    <citation type="submission" date="2018-10" db="EMBL/GenBank/DDBJ databases">
        <authorList>
            <consortium name="Pathogen Informatics"/>
        </authorList>
    </citation>
    <scope>NUCLEOTIDE SEQUENCE [LARGE SCALE GENOMIC DNA]</scope>
</reference>
<name>A0A0N4VRU8_ENTVE</name>
<evidence type="ECO:0000313" key="4">
    <source>
        <dbReference type="WBParaSite" id="EVEC_0001377101-mRNA-1"/>
    </source>
</evidence>
<keyword evidence="1" id="KW-1133">Transmembrane helix</keyword>
<feature type="transmembrane region" description="Helical" evidence="1">
    <location>
        <begin position="46"/>
        <end position="66"/>
    </location>
</feature>
<accession>A0A0N4VRU8</accession>
<dbReference type="EMBL" id="UXUI01018891">
    <property type="protein sequence ID" value="VDD98143.1"/>
    <property type="molecule type" value="Genomic_DNA"/>
</dbReference>
<dbReference type="WBParaSite" id="EVEC_0001377101-mRNA-1">
    <property type="protein sequence ID" value="EVEC_0001377101-mRNA-1"/>
    <property type="gene ID" value="EVEC_0001377101"/>
</dbReference>
<gene>
    <name evidence="2" type="ORF">EVEC_LOCUS12894</name>
</gene>
<dbReference type="AlphaFoldDB" id="A0A0N4VRU8"/>
<protein>
    <submittedName>
        <fullName evidence="2 4">Uncharacterized protein</fullName>
    </submittedName>
</protein>
<sequence>MTSWTPGDSDGYAIWRSEYGAILHVPYVYRHIFKIETHWDPVSAHYFFNKVWFHFLFLFFKFFFYLE</sequence>
<organism evidence="4">
    <name type="scientific">Enterobius vermicularis</name>
    <name type="common">Human pinworm</name>
    <dbReference type="NCBI Taxonomy" id="51028"/>
    <lineage>
        <taxon>Eukaryota</taxon>
        <taxon>Metazoa</taxon>
        <taxon>Ecdysozoa</taxon>
        <taxon>Nematoda</taxon>
        <taxon>Chromadorea</taxon>
        <taxon>Rhabditida</taxon>
        <taxon>Spirurina</taxon>
        <taxon>Oxyuridomorpha</taxon>
        <taxon>Oxyuroidea</taxon>
        <taxon>Oxyuridae</taxon>
        <taxon>Enterobius</taxon>
    </lineage>
</organism>